<organism evidence="2 3">
    <name type="scientific">Kocuria flava</name>
    <dbReference type="NCBI Taxonomy" id="446860"/>
    <lineage>
        <taxon>Bacteria</taxon>
        <taxon>Bacillati</taxon>
        <taxon>Actinomycetota</taxon>
        <taxon>Actinomycetes</taxon>
        <taxon>Micrococcales</taxon>
        <taxon>Micrococcaceae</taxon>
        <taxon>Kocuria</taxon>
    </lineage>
</organism>
<evidence type="ECO:0000313" key="3">
    <source>
        <dbReference type="Proteomes" id="UP000321155"/>
    </source>
</evidence>
<dbReference type="Proteomes" id="UP000321155">
    <property type="component" value="Unassembled WGS sequence"/>
</dbReference>
<evidence type="ECO:0000256" key="1">
    <source>
        <dbReference type="SAM" id="MobiDB-lite"/>
    </source>
</evidence>
<protein>
    <submittedName>
        <fullName evidence="2">Uncharacterized protein</fullName>
    </submittedName>
</protein>
<keyword evidence="3" id="KW-1185">Reference proteome</keyword>
<sequence length="59" mass="7011">MDTSQQKLNEKPAPPVLEEHYGHSDIPDPRYVTTLVWCWYYTSTVMVPRRLLLARHLRT</sequence>
<proteinExistence type="predicted"/>
<accession>A0ABQ0X4B0</accession>
<evidence type="ECO:0000313" key="2">
    <source>
        <dbReference type="EMBL" id="GEO92160.1"/>
    </source>
</evidence>
<gene>
    <name evidence="2" type="ORF">KFL01_14660</name>
</gene>
<name>A0ABQ0X4B0_9MICC</name>
<dbReference type="EMBL" id="BJZR01000033">
    <property type="protein sequence ID" value="GEO92160.1"/>
    <property type="molecule type" value="Genomic_DNA"/>
</dbReference>
<comment type="caution">
    <text evidence="2">The sequence shown here is derived from an EMBL/GenBank/DDBJ whole genome shotgun (WGS) entry which is preliminary data.</text>
</comment>
<reference evidence="2 3" key="1">
    <citation type="submission" date="2019-07" db="EMBL/GenBank/DDBJ databases">
        <title>Whole genome shotgun sequence of Kocuria flava NBRC 107626.</title>
        <authorList>
            <person name="Hosoyama A."/>
            <person name="Uohara A."/>
            <person name="Ohji S."/>
            <person name="Ichikawa N."/>
        </authorList>
    </citation>
    <scope>NUCLEOTIDE SEQUENCE [LARGE SCALE GENOMIC DNA]</scope>
    <source>
        <strain evidence="2 3">NBRC 107626</strain>
    </source>
</reference>
<feature type="region of interest" description="Disordered" evidence="1">
    <location>
        <begin position="1"/>
        <end position="24"/>
    </location>
</feature>